<dbReference type="Proteomes" id="UP000460435">
    <property type="component" value="Unassembled WGS sequence"/>
</dbReference>
<dbReference type="AlphaFoldDB" id="A0A7K3M8N6"/>
<gene>
    <name evidence="2" type="ORF">F7O44_17040</name>
</gene>
<keyword evidence="1" id="KW-0812">Transmembrane</keyword>
<feature type="transmembrane region" description="Helical" evidence="1">
    <location>
        <begin position="126"/>
        <end position="151"/>
    </location>
</feature>
<evidence type="ECO:0000313" key="3">
    <source>
        <dbReference type="Proteomes" id="UP000460435"/>
    </source>
</evidence>
<evidence type="ECO:0000256" key="1">
    <source>
        <dbReference type="SAM" id="Phobius"/>
    </source>
</evidence>
<feature type="transmembrane region" description="Helical" evidence="1">
    <location>
        <begin position="85"/>
        <end position="105"/>
    </location>
</feature>
<keyword evidence="1" id="KW-0472">Membrane</keyword>
<feature type="transmembrane region" description="Helical" evidence="1">
    <location>
        <begin position="171"/>
        <end position="189"/>
    </location>
</feature>
<organism evidence="2 3">
    <name type="scientific">Phytoactinopolyspora mesophila</name>
    <dbReference type="NCBI Taxonomy" id="2650750"/>
    <lineage>
        <taxon>Bacteria</taxon>
        <taxon>Bacillati</taxon>
        <taxon>Actinomycetota</taxon>
        <taxon>Actinomycetes</taxon>
        <taxon>Jiangellales</taxon>
        <taxon>Jiangellaceae</taxon>
        <taxon>Phytoactinopolyspora</taxon>
    </lineage>
</organism>
<feature type="transmembrane region" description="Helical" evidence="1">
    <location>
        <begin position="27"/>
        <end position="49"/>
    </location>
</feature>
<accession>A0A7K3M8N6</accession>
<proteinExistence type="predicted"/>
<feature type="transmembrane region" description="Helical" evidence="1">
    <location>
        <begin position="268"/>
        <end position="287"/>
    </location>
</feature>
<evidence type="ECO:0000313" key="2">
    <source>
        <dbReference type="EMBL" id="NDL58778.1"/>
    </source>
</evidence>
<protein>
    <submittedName>
        <fullName evidence="2">ABC transporter permease</fullName>
    </submittedName>
</protein>
<keyword evidence="1" id="KW-1133">Transmembrane helix</keyword>
<feature type="transmembrane region" description="Helical" evidence="1">
    <location>
        <begin position="196"/>
        <end position="217"/>
    </location>
</feature>
<dbReference type="EMBL" id="WLZY01000005">
    <property type="protein sequence ID" value="NDL58778.1"/>
    <property type="molecule type" value="Genomic_DNA"/>
</dbReference>
<name>A0A7K3M8N6_9ACTN</name>
<sequence>MAGSHVASLLASTRAELLRLRKWPAMWIMLGTGLLLNILFGYVFSYISYLTGSSSTINEDVPPAELLHDLLPVSLVETTLQGMPMFGGAILLIFGALTVGSGYGWGTWKTVFTQGPSRTATFGGTLIALASVVAAVVVVTFSTNLGISVLISAVEAESLVWPPLSETAQGVGGAMLIYSMWTTLGVVVGTLTRSPALAVGLSLVWALAVENLLRGVANALTVLEPLTNVLPGTAAGSIAGAMRIPDLGDGADDGGAPGVLTILDAGPAALLLAGYIVVFGIVATLVTTRRDVV</sequence>
<comment type="caution">
    <text evidence="2">The sequence shown here is derived from an EMBL/GenBank/DDBJ whole genome shotgun (WGS) entry which is preliminary data.</text>
</comment>
<reference evidence="2 3" key="1">
    <citation type="submission" date="2019-11" db="EMBL/GenBank/DDBJ databases">
        <authorList>
            <person name="Li X.-J."/>
            <person name="Feng X.-M."/>
        </authorList>
    </citation>
    <scope>NUCLEOTIDE SEQUENCE [LARGE SCALE GENOMIC DNA]</scope>
    <source>
        <strain evidence="2 3">XMNu-373</strain>
    </source>
</reference>
<keyword evidence="3" id="KW-1185">Reference proteome</keyword>